<keyword evidence="2" id="KW-1185">Reference proteome</keyword>
<sequence>MQEVIMLPSMPGVKSCVFVNRLVAYHETFAPLGNQHKKKSTKQVMSILWHEGISGRSAANVTSAFIKAISMMAEDAKDIVIWCDNCAAQNKNWTLYTSIARFMNSSADFVPQTVTLKFLETGHTFMSADSFHGQVETNMRRKKNVFNFHDFMTVPVIQTCGGSPKTVEMQPQDFTEWDKRVSGGKTVKVPLLK</sequence>
<comment type="caution">
    <text evidence="1">The sequence shown here is derived from an EMBL/GenBank/DDBJ whole genome shotgun (WGS) entry which is preliminary data.</text>
</comment>
<dbReference type="AlphaFoldDB" id="A0AAV4FUS5"/>
<proteinExistence type="predicted"/>
<dbReference type="EMBL" id="BMAT01000957">
    <property type="protein sequence ID" value="GFR77097.1"/>
    <property type="molecule type" value="Genomic_DNA"/>
</dbReference>
<dbReference type="PANTHER" id="PTHR10773">
    <property type="entry name" value="DNA-DIRECTED RNA POLYMERASES I, II, AND III SUBUNIT RPABC2"/>
    <property type="match status" value="1"/>
</dbReference>
<protein>
    <submittedName>
        <fullName evidence="1">Uncharacterized protein</fullName>
    </submittedName>
</protein>
<dbReference type="PANTHER" id="PTHR10773:SF19">
    <property type="match status" value="1"/>
</dbReference>
<accession>A0AAV4FUS5</accession>
<organism evidence="1 2">
    <name type="scientific">Elysia marginata</name>
    <dbReference type="NCBI Taxonomy" id="1093978"/>
    <lineage>
        <taxon>Eukaryota</taxon>
        <taxon>Metazoa</taxon>
        <taxon>Spiralia</taxon>
        <taxon>Lophotrochozoa</taxon>
        <taxon>Mollusca</taxon>
        <taxon>Gastropoda</taxon>
        <taxon>Heterobranchia</taxon>
        <taxon>Euthyneura</taxon>
        <taxon>Panpulmonata</taxon>
        <taxon>Sacoglossa</taxon>
        <taxon>Placobranchoidea</taxon>
        <taxon>Plakobranchidae</taxon>
        <taxon>Elysia</taxon>
    </lineage>
</organism>
<evidence type="ECO:0000313" key="2">
    <source>
        <dbReference type="Proteomes" id="UP000762676"/>
    </source>
</evidence>
<gene>
    <name evidence="1" type="ORF">ElyMa_000499700</name>
</gene>
<dbReference type="Proteomes" id="UP000762676">
    <property type="component" value="Unassembled WGS sequence"/>
</dbReference>
<evidence type="ECO:0000313" key="1">
    <source>
        <dbReference type="EMBL" id="GFR77097.1"/>
    </source>
</evidence>
<name>A0AAV4FUS5_9GAST</name>
<reference evidence="1 2" key="1">
    <citation type="journal article" date="2021" name="Elife">
        <title>Chloroplast acquisition without the gene transfer in kleptoplastic sea slugs, Plakobranchus ocellatus.</title>
        <authorList>
            <person name="Maeda T."/>
            <person name="Takahashi S."/>
            <person name="Yoshida T."/>
            <person name="Shimamura S."/>
            <person name="Takaki Y."/>
            <person name="Nagai Y."/>
            <person name="Toyoda A."/>
            <person name="Suzuki Y."/>
            <person name="Arimoto A."/>
            <person name="Ishii H."/>
            <person name="Satoh N."/>
            <person name="Nishiyama T."/>
            <person name="Hasebe M."/>
            <person name="Maruyama T."/>
            <person name="Minagawa J."/>
            <person name="Obokata J."/>
            <person name="Shigenobu S."/>
        </authorList>
    </citation>
    <scope>NUCLEOTIDE SEQUENCE [LARGE SCALE GENOMIC DNA]</scope>
</reference>